<gene>
    <name evidence="3" type="ORF">HDA30_001325</name>
</gene>
<dbReference type="RefSeq" id="WP_184241464.1">
    <property type="nucleotide sequence ID" value="NZ_JACHNA010000001.1"/>
</dbReference>
<dbReference type="AlphaFoldDB" id="A0A7W7GPD1"/>
<dbReference type="EMBL" id="JACHNA010000001">
    <property type="protein sequence ID" value="MBB4735817.1"/>
    <property type="molecule type" value="Genomic_DNA"/>
</dbReference>
<feature type="region of interest" description="Disordered" evidence="1">
    <location>
        <begin position="1"/>
        <end position="87"/>
    </location>
</feature>
<evidence type="ECO:0000313" key="3">
    <source>
        <dbReference type="EMBL" id="MBB4735817.1"/>
    </source>
</evidence>
<proteinExistence type="predicted"/>
<comment type="caution">
    <text evidence="3">The sequence shown here is derived from an EMBL/GenBank/DDBJ whole genome shotgun (WGS) entry which is preliminary data.</text>
</comment>
<sequence>MASHSNPYGGGPVPRVPTPEDQAPYGRPPQDRPHGAAEHPAPGASPHAPAPGTGPAGGPWQSAAGPTAQHGPGQPPHGTDGWTVPEPSRPRSITLAFWLIVASGLVMTLTTVLSGVLSQTPEGERMVREQARAGLESTGGGLTAAQQEQYLDAMVPLMGVGTIVMGLMMLAVFLLVAFGVRRGARAARVTAAVFSALSVLVILGSLLLGQISPLDLLWVALGVAGVVMAFRPEATEYMRQKAWQKFHRRQAAMGAVPPTGPSSGPQG</sequence>
<feature type="transmembrane region" description="Helical" evidence="2">
    <location>
        <begin position="157"/>
        <end position="177"/>
    </location>
</feature>
<keyword evidence="4" id="KW-1185">Reference proteome</keyword>
<accession>A0A7W7GPD1</accession>
<keyword evidence="2" id="KW-0472">Membrane</keyword>
<evidence type="ECO:0000256" key="2">
    <source>
        <dbReference type="SAM" id="Phobius"/>
    </source>
</evidence>
<feature type="transmembrane region" description="Helical" evidence="2">
    <location>
        <begin position="189"/>
        <end position="208"/>
    </location>
</feature>
<keyword evidence="2" id="KW-1133">Transmembrane helix</keyword>
<organism evidence="3 4">
    <name type="scientific">Micrococcus cohnii</name>
    <dbReference type="NCBI Taxonomy" id="993416"/>
    <lineage>
        <taxon>Bacteria</taxon>
        <taxon>Bacillati</taxon>
        <taxon>Actinomycetota</taxon>
        <taxon>Actinomycetes</taxon>
        <taxon>Micrococcales</taxon>
        <taxon>Micrococcaceae</taxon>
        <taxon>Micrococcus</taxon>
    </lineage>
</organism>
<protein>
    <submittedName>
        <fullName evidence="3">Amino acid transporter</fullName>
    </submittedName>
</protein>
<keyword evidence="2" id="KW-0812">Transmembrane</keyword>
<feature type="transmembrane region" description="Helical" evidence="2">
    <location>
        <begin position="95"/>
        <end position="117"/>
    </location>
</feature>
<dbReference type="Proteomes" id="UP000540191">
    <property type="component" value="Unassembled WGS sequence"/>
</dbReference>
<evidence type="ECO:0000313" key="4">
    <source>
        <dbReference type="Proteomes" id="UP000540191"/>
    </source>
</evidence>
<name>A0A7W7GPD1_9MICC</name>
<feature type="transmembrane region" description="Helical" evidence="2">
    <location>
        <begin position="214"/>
        <end position="231"/>
    </location>
</feature>
<evidence type="ECO:0000256" key="1">
    <source>
        <dbReference type="SAM" id="MobiDB-lite"/>
    </source>
</evidence>
<reference evidence="3 4" key="1">
    <citation type="submission" date="2020-08" db="EMBL/GenBank/DDBJ databases">
        <title>Sequencing the genomes of 1000 actinobacteria strains.</title>
        <authorList>
            <person name="Klenk H.-P."/>
        </authorList>
    </citation>
    <scope>NUCLEOTIDE SEQUENCE [LARGE SCALE GENOMIC DNA]</scope>
    <source>
        <strain evidence="3 4">DSM 23974</strain>
    </source>
</reference>
<feature type="compositionally biased region" description="Low complexity" evidence="1">
    <location>
        <begin position="38"/>
        <end position="53"/>
    </location>
</feature>